<feature type="transmembrane region" description="Helical" evidence="5">
    <location>
        <begin position="45"/>
        <end position="66"/>
    </location>
</feature>
<accession>A0A1T5AZZ6</accession>
<feature type="transmembrane region" description="Helical" evidence="5">
    <location>
        <begin position="73"/>
        <end position="97"/>
    </location>
</feature>
<gene>
    <name evidence="7" type="ORF">SAMN05660841_00334</name>
</gene>
<proteinExistence type="predicted"/>
<dbReference type="OrthoDB" id="673785at2"/>
<evidence type="ECO:0000313" key="7">
    <source>
        <dbReference type="EMBL" id="SKB40534.1"/>
    </source>
</evidence>
<dbReference type="Proteomes" id="UP000190150">
    <property type="component" value="Unassembled WGS sequence"/>
</dbReference>
<keyword evidence="2 5" id="KW-0812">Transmembrane</keyword>
<evidence type="ECO:0000256" key="3">
    <source>
        <dbReference type="ARBA" id="ARBA00022989"/>
    </source>
</evidence>
<organism evidence="7 8">
    <name type="scientific">Sphingobacterium nematocida</name>
    <dbReference type="NCBI Taxonomy" id="1513896"/>
    <lineage>
        <taxon>Bacteria</taxon>
        <taxon>Pseudomonadati</taxon>
        <taxon>Bacteroidota</taxon>
        <taxon>Sphingobacteriia</taxon>
        <taxon>Sphingobacteriales</taxon>
        <taxon>Sphingobacteriaceae</taxon>
        <taxon>Sphingobacterium</taxon>
    </lineage>
</organism>
<evidence type="ECO:0000259" key="6">
    <source>
        <dbReference type="Pfam" id="PF07291"/>
    </source>
</evidence>
<keyword evidence="8" id="KW-1185">Reference proteome</keyword>
<evidence type="ECO:0000256" key="2">
    <source>
        <dbReference type="ARBA" id="ARBA00022692"/>
    </source>
</evidence>
<evidence type="ECO:0000256" key="4">
    <source>
        <dbReference type="ARBA" id="ARBA00023136"/>
    </source>
</evidence>
<dbReference type="InterPro" id="IPR009908">
    <property type="entry name" value="Methylamine_util_MauE"/>
</dbReference>
<dbReference type="RefSeq" id="WP_079640683.1">
    <property type="nucleotide sequence ID" value="NZ_FUZF01000001.1"/>
</dbReference>
<keyword evidence="3 5" id="KW-1133">Transmembrane helix</keyword>
<feature type="transmembrane region" description="Helical" evidence="5">
    <location>
        <begin position="117"/>
        <end position="135"/>
    </location>
</feature>
<sequence>MKTNTYILNTLVVLLLTLWIPSSLYKLIYYEAFKSGILQQPLSYTVAWTLIYSLPALGMVTAILLVTERFRKVGLLLSSIQLILFTGYIALVLLKVWGKPPCSCGLAIPQMGWTNHLWFNLFFLAISITGYVLYVKTSNSKKDIHADPVAAQRVF</sequence>
<evidence type="ECO:0000256" key="1">
    <source>
        <dbReference type="ARBA" id="ARBA00004141"/>
    </source>
</evidence>
<dbReference type="AlphaFoldDB" id="A0A1T5AZZ6"/>
<dbReference type="Pfam" id="PF07291">
    <property type="entry name" value="MauE"/>
    <property type="match status" value="1"/>
</dbReference>
<feature type="domain" description="Methylamine utilisation protein MauE" evidence="6">
    <location>
        <begin position="6"/>
        <end position="131"/>
    </location>
</feature>
<protein>
    <recommendedName>
        <fullName evidence="6">Methylamine utilisation protein MauE domain-containing protein</fullName>
    </recommendedName>
</protein>
<evidence type="ECO:0000256" key="5">
    <source>
        <dbReference type="SAM" id="Phobius"/>
    </source>
</evidence>
<keyword evidence="4 5" id="KW-0472">Membrane</keyword>
<dbReference type="STRING" id="1513896.SAMN05660841_00334"/>
<feature type="transmembrane region" description="Helical" evidence="5">
    <location>
        <begin position="7"/>
        <end position="25"/>
    </location>
</feature>
<dbReference type="GO" id="GO:0016020">
    <property type="term" value="C:membrane"/>
    <property type="evidence" value="ECO:0007669"/>
    <property type="project" value="UniProtKB-SubCell"/>
</dbReference>
<dbReference type="GO" id="GO:0030416">
    <property type="term" value="P:methylamine metabolic process"/>
    <property type="evidence" value="ECO:0007669"/>
    <property type="project" value="InterPro"/>
</dbReference>
<name>A0A1T5AZZ6_9SPHI</name>
<reference evidence="8" key="1">
    <citation type="submission" date="2017-02" db="EMBL/GenBank/DDBJ databases">
        <authorList>
            <person name="Varghese N."/>
            <person name="Submissions S."/>
        </authorList>
    </citation>
    <scope>NUCLEOTIDE SEQUENCE [LARGE SCALE GENOMIC DNA]</scope>
    <source>
        <strain evidence="8">DSM 24091</strain>
    </source>
</reference>
<comment type="subcellular location">
    <subcellularLocation>
        <location evidence="1">Membrane</location>
        <topology evidence="1">Multi-pass membrane protein</topology>
    </subcellularLocation>
</comment>
<dbReference type="EMBL" id="FUZF01000001">
    <property type="protein sequence ID" value="SKB40534.1"/>
    <property type="molecule type" value="Genomic_DNA"/>
</dbReference>
<evidence type="ECO:0000313" key="8">
    <source>
        <dbReference type="Proteomes" id="UP000190150"/>
    </source>
</evidence>